<protein>
    <recommendedName>
        <fullName evidence="2">Response regulatory domain-containing protein</fullName>
    </recommendedName>
</protein>
<dbReference type="RefSeq" id="WP_258846677.1">
    <property type="nucleotide sequence ID" value="NZ_JANUGX010000021.1"/>
</dbReference>
<keyword evidence="1" id="KW-0597">Phosphoprotein</keyword>
<name>A0ABT2A9M7_9BURK</name>
<dbReference type="Gene3D" id="3.40.50.2300">
    <property type="match status" value="1"/>
</dbReference>
<dbReference type="InterPro" id="IPR011006">
    <property type="entry name" value="CheY-like_superfamily"/>
</dbReference>
<organism evidence="3 4">
    <name type="scientific">Massilia norwichensis</name>
    <dbReference type="NCBI Taxonomy" id="1442366"/>
    <lineage>
        <taxon>Bacteria</taxon>
        <taxon>Pseudomonadati</taxon>
        <taxon>Pseudomonadota</taxon>
        <taxon>Betaproteobacteria</taxon>
        <taxon>Burkholderiales</taxon>
        <taxon>Oxalobacteraceae</taxon>
        <taxon>Telluria group</taxon>
        <taxon>Massilia</taxon>
    </lineage>
</organism>
<evidence type="ECO:0000313" key="4">
    <source>
        <dbReference type="Proteomes" id="UP001205560"/>
    </source>
</evidence>
<evidence type="ECO:0000256" key="1">
    <source>
        <dbReference type="PROSITE-ProRule" id="PRU00169"/>
    </source>
</evidence>
<proteinExistence type="predicted"/>
<dbReference type="EMBL" id="JANUGX010000021">
    <property type="protein sequence ID" value="MCS0590903.1"/>
    <property type="molecule type" value="Genomic_DNA"/>
</dbReference>
<feature type="domain" description="Response regulatory" evidence="2">
    <location>
        <begin position="11"/>
        <end position="167"/>
    </location>
</feature>
<accession>A0ABT2A9M7</accession>
<dbReference type="PROSITE" id="PS50110">
    <property type="entry name" value="RESPONSE_REGULATORY"/>
    <property type="match status" value="1"/>
</dbReference>
<feature type="modified residue" description="4-aspartylphosphate" evidence="1">
    <location>
        <position position="104"/>
    </location>
</feature>
<comment type="caution">
    <text evidence="3">The sequence shown here is derived from an EMBL/GenBank/DDBJ whole genome shotgun (WGS) entry which is preliminary data.</text>
</comment>
<evidence type="ECO:0000313" key="3">
    <source>
        <dbReference type="EMBL" id="MCS0590903.1"/>
    </source>
</evidence>
<dbReference type="Proteomes" id="UP001205560">
    <property type="component" value="Unassembled WGS sequence"/>
</dbReference>
<reference evidence="3 4" key="1">
    <citation type="submission" date="2022-08" db="EMBL/GenBank/DDBJ databases">
        <title>Reclassification of Massilia species as members of the genera Telluria, Duganella, Pseudoduganella, Mokoshia gen. nov. and Zemynaea gen. nov. using orthogonal and non-orthogonal genome-based approaches.</title>
        <authorList>
            <person name="Bowman J.P."/>
        </authorList>
    </citation>
    <scope>NUCLEOTIDE SEQUENCE [LARGE SCALE GENOMIC DNA]</scope>
    <source>
        <strain evidence="3 4">LMG 28164</strain>
    </source>
</reference>
<keyword evidence="4" id="KW-1185">Reference proteome</keyword>
<evidence type="ECO:0000259" key="2">
    <source>
        <dbReference type="PROSITE" id="PS50110"/>
    </source>
</evidence>
<dbReference type="InterPro" id="IPR001789">
    <property type="entry name" value="Sig_transdc_resp-reg_receiver"/>
</dbReference>
<dbReference type="SUPFAM" id="SSF52172">
    <property type="entry name" value="CheY-like"/>
    <property type="match status" value="1"/>
</dbReference>
<gene>
    <name evidence="3" type="ORF">NX782_17075</name>
</gene>
<sequence>MTLPIYQHPTMTVLVDDSPSFLHSLRYQLGPGFPSIGFSDAGAAIAWLREHGAAPAALASLLSPSVDTYTLAPQPYNIALHVEQVCGIRTRPQRFMTPSVLVVDYSMPGMNGIEFCEAVHDLPCRKILLTGVADERVAIDAFNRGLIDRYVRKSDAHALDRLEAELTQLQEGYFLAQSESLRLLLALHDFSFVNDPAIWGLVRELGARHKIVEHYLYKAPPGFLMYDRDARPWLLAVETEQSMQAHFEIALDGGAPASLLEALEQRRVVPNFSDGDGMYSKVAHKEWHRFTSPTLTCHGRELYYWAMFALDPDALEGRVDSFAEFLRRYAGTA</sequence>